<dbReference type="HOGENOM" id="CLU_087936_3_0_0"/>
<keyword evidence="8" id="KW-0067">ATP-binding</keyword>
<dbReference type="AlphaFoldDB" id="A3ZTA1"/>
<dbReference type="GO" id="GO:0000400">
    <property type="term" value="F:four-way junction DNA binding"/>
    <property type="evidence" value="ECO:0007669"/>
    <property type="project" value="UniProtKB-UniRule"/>
</dbReference>
<dbReference type="eggNOG" id="COG0632">
    <property type="taxonomic scope" value="Bacteria"/>
</dbReference>
<keyword evidence="5 6" id="KW-0234">DNA repair</keyword>
<evidence type="ECO:0000313" key="9">
    <source>
        <dbReference type="Proteomes" id="UP000004358"/>
    </source>
</evidence>
<evidence type="ECO:0000256" key="5">
    <source>
        <dbReference type="ARBA" id="ARBA00023204"/>
    </source>
</evidence>
<dbReference type="HAMAP" id="MF_00031">
    <property type="entry name" value="DNA_HJ_migration_RuvA"/>
    <property type="match status" value="1"/>
</dbReference>
<dbReference type="GO" id="GO:0005524">
    <property type="term" value="F:ATP binding"/>
    <property type="evidence" value="ECO:0007669"/>
    <property type="project" value="InterPro"/>
</dbReference>
<keyword evidence="8" id="KW-0547">Nucleotide-binding</keyword>
<evidence type="ECO:0000256" key="2">
    <source>
        <dbReference type="ARBA" id="ARBA00022763"/>
    </source>
</evidence>
<dbReference type="Pfam" id="PF01330">
    <property type="entry name" value="RuvA_N"/>
    <property type="match status" value="1"/>
</dbReference>
<feature type="domain" description="DNA helicase Holliday junction RuvA type" evidence="7">
    <location>
        <begin position="1"/>
        <end position="51"/>
    </location>
</feature>
<evidence type="ECO:0000256" key="4">
    <source>
        <dbReference type="ARBA" id="ARBA00023172"/>
    </source>
</evidence>
<dbReference type="STRING" id="314230.DSM3645_19198"/>
<gene>
    <name evidence="6" type="primary">ruvA</name>
    <name evidence="8" type="ORF">DSM3645_19198</name>
</gene>
<dbReference type="GO" id="GO:0006281">
    <property type="term" value="P:DNA repair"/>
    <property type="evidence" value="ECO:0007669"/>
    <property type="project" value="UniProtKB-UniRule"/>
</dbReference>
<evidence type="ECO:0000256" key="6">
    <source>
        <dbReference type="HAMAP-Rule" id="MF_00031"/>
    </source>
</evidence>
<dbReference type="GO" id="GO:0009378">
    <property type="term" value="F:four-way junction helicase activity"/>
    <property type="evidence" value="ECO:0007669"/>
    <property type="project" value="InterPro"/>
</dbReference>
<comment type="caution">
    <text evidence="8">The sequence shown here is derived from an EMBL/GenBank/DDBJ whole genome shotgun (WGS) entry which is preliminary data.</text>
</comment>
<dbReference type="GO" id="GO:0048476">
    <property type="term" value="C:Holliday junction resolvase complex"/>
    <property type="evidence" value="ECO:0007669"/>
    <property type="project" value="UniProtKB-UniRule"/>
</dbReference>
<dbReference type="InterPro" id="IPR000085">
    <property type="entry name" value="RuvA"/>
</dbReference>
<protein>
    <recommendedName>
        <fullName evidence="6">Holliday junction branch migration complex subunit RuvA</fullName>
    </recommendedName>
</protein>
<keyword evidence="4 6" id="KW-0233">DNA recombination</keyword>
<dbReference type="Gene3D" id="1.10.150.20">
    <property type="entry name" value="5' to 3' exonuclease, C-terminal subdomain"/>
    <property type="match status" value="1"/>
</dbReference>
<accession>A3ZTA1</accession>
<organism evidence="8 9">
    <name type="scientific">Blastopirellula marina DSM 3645</name>
    <dbReference type="NCBI Taxonomy" id="314230"/>
    <lineage>
        <taxon>Bacteria</taxon>
        <taxon>Pseudomonadati</taxon>
        <taxon>Planctomycetota</taxon>
        <taxon>Planctomycetia</taxon>
        <taxon>Pirellulales</taxon>
        <taxon>Pirellulaceae</taxon>
        <taxon>Blastopirellula</taxon>
    </lineage>
</organism>
<dbReference type="GO" id="GO:0005737">
    <property type="term" value="C:cytoplasm"/>
    <property type="evidence" value="ECO:0007669"/>
    <property type="project" value="UniProtKB-SubCell"/>
</dbReference>
<comment type="function">
    <text evidence="6">The RuvA-RuvB-RuvC complex processes Holliday junction (HJ) DNA during genetic recombination and DNA repair, while the RuvA-RuvB complex plays an important role in the rescue of blocked DNA replication forks via replication fork reversal (RFR). RuvA specifically binds to HJ cruciform DNA, conferring on it an open structure. The RuvB hexamer acts as an ATP-dependent pump, pulling dsDNA into and through the RuvAB complex. HJ branch migration allows RuvC to scan DNA until it finds its consensus sequence, where it cleaves and resolves the cruciform DNA.</text>
</comment>
<dbReference type="SUPFAM" id="SSF47781">
    <property type="entry name" value="RuvA domain 2-like"/>
    <property type="match status" value="1"/>
</dbReference>
<comment type="caution">
    <text evidence="6">Lacks conserved residue(s) required for the propagation of feature annotation.</text>
</comment>
<dbReference type="GO" id="GO:0006310">
    <property type="term" value="P:DNA recombination"/>
    <property type="evidence" value="ECO:0007669"/>
    <property type="project" value="UniProtKB-UniRule"/>
</dbReference>
<comment type="subunit">
    <text evidence="6">Homotetramer. Forms an RuvA(8)-RuvB(12)-Holliday junction (HJ) complex. HJ DNA is sandwiched between 2 RuvA tetramers; dsDNA enters through RuvA and exits via RuvB. An RuvB hexamer assembles on each DNA strand where it exits the tetramer. Each RuvB hexamer is contacted by two RuvA subunits (via domain III) on 2 adjacent RuvB subunits; this complex drives branch migration. In the full resolvosome a probable DNA-RuvA(4)-RuvB(12)-RuvC(2) complex forms which resolves the HJ.</text>
</comment>
<dbReference type="RefSeq" id="WP_002651737.1">
    <property type="nucleotide sequence ID" value="NZ_CH672376.1"/>
</dbReference>
<dbReference type="Proteomes" id="UP000004358">
    <property type="component" value="Unassembled WGS sequence"/>
</dbReference>
<dbReference type="Pfam" id="PF14520">
    <property type="entry name" value="HHH_5"/>
    <property type="match status" value="1"/>
</dbReference>
<comment type="subcellular location">
    <subcellularLocation>
        <location evidence="6">Cytoplasm</location>
    </subcellularLocation>
</comment>
<dbReference type="Gene3D" id="2.40.50.140">
    <property type="entry name" value="Nucleic acid-binding proteins"/>
    <property type="match status" value="1"/>
</dbReference>
<dbReference type="InterPro" id="IPR013849">
    <property type="entry name" value="DNA_helicase_Holl-junc_RuvA_I"/>
</dbReference>
<dbReference type="InterPro" id="IPR012340">
    <property type="entry name" value="NA-bd_OB-fold"/>
</dbReference>
<evidence type="ECO:0000256" key="1">
    <source>
        <dbReference type="ARBA" id="ARBA00022490"/>
    </source>
</evidence>
<feature type="region of interest" description="Domain III" evidence="6">
    <location>
        <begin position="155"/>
        <end position="208"/>
    </location>
</feature>
<keyword evidence="8" id="KW-0347">Helicase</keyword>
<dbReference type="NCBIfam" id="TIGR00084">
    <property type="entry name" value="ruvA"/>
    <property type="match status" value="1"/>
</dbReference>
<keyword evidence="1 6" id="KW-0963">Cytoplasm</keyword>
<keyword evidence="2 6" id="KW-0227">DNA damage</keyword>
<comment type="domain">
    <text evidence="6">Has three domains with a flexible linker between the domains II and III and assumes an 'L' shape. Domain III is highly mobile and contacts RuvB.</text>
</comment>
<keyword evidence="3 6" id="KW-0238">DNA-binding</keyword>
<dbReference type="EMBL" id="AANZ01000010">
    <property type="protein sequence ID" value="EAQ80154.1"/>
    <property type="molecule type" value="Genomic_DNA"/>
</dbReference>
<evidence type="ECO:0000256" key="3">
    <source>
        <dbReference type="ARBA" id="ARBA00023125"/>
    </source>
</evidence>
<keyword evidence="8" id="KW-0378">Hydrolase</keyword>
<evidence type="ECO:0000259" key="7">
    <source>
        <dbReference type="Pfam" id="PF01330"/>
    </source>
</evidence>
<proteinExistence type="inferred from homology"/>
<evidence type="ECO:0000313" key="8">
    <source>
        <dbReference type="EMBL" id="EAQ80154.1"/>
    </source>
</evidence>
<dbReference type="OrthoDB" id="5293449at2"/>
<comment type="similarity">
    <text evidence="6">Belongs to the RuvA family.</text>
</comment>
<name>A3ZTA1_9BACT</name>
<sequence length="208" mass="23161">MITKITGKVTSVSEAVLTLTVGAFEYEVLIPEFVRRQLQNHLGEEVALHTIEYLEGNPQQGRLTPRMIGFSDRIEREFFELFCSVDGVGVRKALRAMVRPVQEVASLIEEQDTKGLSALPGVGPATADRIVAKLRRKVPKFALLVGRSELGEDIAPRDVISETFDVLRSLGHSESDARRLIDAALEEKKKYKDVETLLQAVYQLSHSS</sequence>
<reference evidence="8 9" key="1">
    <citation type="submission" date="2006-02" db="EMBL/GenBank/DDBJ databases">
        <authorList>
            <person name="Amann R."/>
            <person name="Ferriera S."/>
            <person name="Johnson J."/>
            <person name="Kravitz S."/>
            <person name="Halpern A."/>
            <person name="Remington K."/>
            <person name="Beeson K."/>
            <person name="Tran B."/>
            <person name="Rogers Y.-H."/>
            <person name="Friedman R."/>
            <person name="Venter J.C."/>
        </authorList>
    </citation>
    <scope>NUCLEOTIDE SEQUENCE [LARGE SCALE GENOMIC DNA]</scope>
    <source>
        <strain evidence="8 9">DSM 3645</strain>
    </source>
</reference>
<dbReference type="InterPro" id="IPR010994">
    <property type="entry name" value="RuvA_2-like"/>
</dbReference>